<dbReference type="PROSITE" id="PS51819">
    <property type="entry name" value="VOC"/>
    <property type="match status" value="1"/>
</dbReference>
<organism evidence="3 4">
    <name type="scientific">Streptosporangium algeriense</name>
    <dbReference type="NCBI Taxonomy" id="1682748"/>
    <lineage>
        <taxon>Bacteria</taxon>
        <taxon>Bacillati</taxon>
        <taxon>Actinomycetota</taxon>
        <taxon>Actinomycetes</taxon>
        <taxon>Streptosporangiales</taxon>
        <taxon>Streptosporangiaceae</taxon>
        <taxon>Streptosporangium</taxon>
    </lineage>
</organism>
<evidence type="ECO:0000313" key="3">
    <source>
        <dbReference type="EMBL" id="MFD0883453.1"/>
    </source>
</evidence>
<evidence type="ECO:0000256" key="1">
    <source>
        <dbReference type="ARBA" id="ARBA00022723"/>
    </source>
</evidence>
<evidence type="ECO:0000313" key="4">
    <source>
        <dbReference type="Proteomes" id="UP001597024"/>
    </source>
</evidence>
<reference evidence="4" key="1">
    <citation type="journal article" date="2019" name="Int. J. Syst. Evol. Microbiol.">
        <title>The Global Catalogue of Microorganisms (GCM) 10K type strain sequencing project: providing services to taxonomists for standard genome sequencing and annotation.</title>
        <authorList>
            <consortium name="The Broad Institute Genomics Platform"/>
            <consortium name="The Broad Institute Genome Sequencing Center for Infectious Disease"/>
            <person name="Wu L."/>
            <person name="Ma J."/>
        </authorList>
    </citation>
    <scope>NUCLEOTIDE SEQUENCE [LARGE SCALE GENOMIC DNA]</scope>
    <source>
        <strain evidence="4">CCUG 62974</strain>
    </source>
</reference>
<keyword evidence="4" id="KW-1185">Reference proteome</keyword>
<evidence type="ECO:0000259" key="2">
    <source>
        <dbReference type="PROSITE" id="PS51819"/>
    </source>
</evidence>
<dbReference type="InterPro" id="IPR029068">
    <property type="entry name" value="Glyas_Bleomycin-R_OHBP_Dase"/>
</dbReference>
<dbReference type="Proteomes" id="UP001597024">
    <property type="component" value="Unassembled WGS sequence"/>
</dbReference>
<dbReference type="EMBL" id="JBHTHX010000039">
    <property type="protein sequence ID" value="MFD0883453.1"/>
    <property type="molecule type" value="Genomic_DNA"/>
</dbReference>
<dbReference type="InterPro" id="IPR018146">
    <property type="entry name" value="Glyoxalase_1_CS"/>
</dbReference>
<dbReference type="PROSITE" id="PS00934">
    <property type="entry name" value="GLYOXALASE_I_1"/>
    <property type="match status" value="1"/>
</dbReference>
<keyword evidence="1" id="KW-0479">Metal-binding</keyword>
<accession>A0ABW3DIB0</accession>
<name>A0ABW3DIB0_9ACTN</name>
<gene>
    <name evidence="3" type="ORF">ACFQ08_02630</name>
</gene>
<dbReference type="InterPro" id="IPR037523">
    <property type="entry name" value="VOC_core"/>
</dbReference>
<sequence length="304" mass="34100">MRPTVNGVLKYGMTVPSLAEADVFYRTFGLSPVEGARTLGFACEGAATEQVELLEARHKRIAYVSFGVDEGRLTEFGRDLESRGVVLKDPPRSIEAPGLWLQDPDGMWVNLREARPDPGRPLPVVEMNVGTAKPRVDVAAWRNMPEKAVPNRLGHVLLYVSDLAASERFYSGLGFRLSDRTGQILSFWHARPGDHHTFGFVQSTHPGLHHSSWEVGSLDMLMVGRELMDQKGHPGWGLGRHGLGSNLFTYFPDPWGSWIEYFIDIDQISENWEPHDYDAPTSMWGPRMPQGFVVNSESTERIEL</sequence>
<dbReference type="InterPro" id="IPR004360">
    <property type="entry name" value="Glyas_Fos-R_dOase_dom"/>
</dbReference>
<proteinExistence type="predicted"/>
<protein>
    <submittedName>
        <fullName evidence="3">VOC family protein</fullName>
    </submittedName>
</protein>
<dbReference type="Pfam" id="PF00903">
    <property type="entry name" value="Glyoxalase"/>
    <property type="match status" value="1"/>
</dbReference>
<dbReference type="Gene3D" id="3.10.180.10">
    <property type="entry name" value="2,3-Dihydroxybiphenyl 1,2-Dioxygenase, domain 1"/>
    <property type="match status" value="2"/>
</dbReference>
<dbReference type="SUPFAM" id="SSF54593">
    <property type="entry name" value="Glyoxalase/Bleomycin resistance protein/Dihydroxybiphenyl dioxygenase"/>
    <property type="match status" value="1"/>
</dbReference>
<comment type="caution">
    <text evidence="3">The sequence shown here is derived from an EMBL/GenBank/DDBJ whole genome shotgun (WGS) entry which is preliminary data.</text>
</comment>
<feature type="domain" description="VOC" evidence="2">
    <location>
        <begin position="152"/>
        <end position="264"/>
    </location>
</feature>